<dbReference type="PANTHER" id="PTHR10954">
    <property type="entry name" value="RIBONUCLEASE H2 SUBUNIT A"/>
    <property type="match status" value="1"/>
</dbReference>
<comment type="similarity">
    <text evidence="5 14 16">Belongs to the RNase HII family.</text>
</comment>
<comment type="cofactor">
    <cofactor evidence="2">
        <name>Mg(2+)</name>
        <dbReference type="ChEBI" id="CHEBI:18420"/>
    </cofactor>
</comment>
<dbReference type="PANTHER" id="PTHR10954:SF18">
    <property type="entry name" value="RIBONUCLEASE HII"/>
    <property type="match status" value="1"/>
</dbReference>
<feature type="binding site" evidence="14 15">
    <location>
        <position position="54"/>
    </location>
    <ligand>
        <name>a divalent metal cation</name>
        <dbReference type="ChEBI" id="CHEBI:60240"/>
    </ligand>
</feature>
<accession>A0A7V3PSG1</accession>
<feature type="domain" description="RNase H type-2" evidence="17">
    <location>
        <begin position="48"/>
        <end position="244"/>
    </location>
</feature>
<evidence type="ECO:0000256" key="11">
    <source>
        <dbReference type="ARBA" id="ARBA00022759"/>
    </source>
</evidence>
<evidence type="ECO:0000256" key="13">
    <source>
        <dbReference type="ARBA" id="ARBA00023211"/>
    </source>
</evidence>
<evidence type="ECO:0000256" key="1">
    <source>
        <dbReference type="ARBA" id="ARBA00000077"/>
    </source>
</evidence>
<dbReference type="AlphaFoldDB" id="A0A7V3PSG1"/>
<feature type="binding site" evidence="14 15">
    <location>
        <position position="55"/>
    </location>
    <ligand>
        <name>a divalent metal cation</name>
        <dbReference type="ChEBI" id="CHEBI:60240"/>
    </ligand>
</feature>
<evidence type="ECO:0000256" key="14">
    <source>
        <dbReference type="HAMAP-Rule" id="MF_00052"/>
    </source>
</evidence>
<dbReference type="InterPro" id="IPR036397">
    <property type="entry name" value="RNaseH_sf"/>
</dbReference>
<comment type="caution">
    <text evidence="18">The sequence shown here is derived from an EMBL/GenBank/DDBJ whole genome shotgun (WGS) entry which is preliminary data.</text>
</comment>
<dbReference type="InterPro" id="IPR024567">
    <property type="entry name" value="RNase_HII/HIII_dom"/>
</dbReference>
<comment type="cofactor">
    <cofactor evidence="14 15">
        <name>Mn(2+)</name>
        <dbReference type="ChEBI" id="CHEBI:29035"/>
    </cofactor>
    <cofactor evidence="14 15">
        <name>Mg(2+)</name>
        <dbReference type="ChEBI" id="CHEBI:18420"/>
    </cofactor>
    <text evidence="14 15">Manganese or magnesium. Binds 1 divalent metal ion per monomer in the absence of substrate. May bind a second metal ion after substrate binding.</text>
</comment>
<evidence type="ECO:0000256" key="9">
    <source>
        <dbReference type="ARBA" id="ARBA00022722"/>
    </source>
</evidence>
<dbReference type="InterPro" id="IPR012337">
    <property type="entry name" value="RNaseH-like_sf"/>
</dbReference>
<evidence type="ECO:0000256" key="15">
    <source>
        <dbReference type="PROSITE-ProRule" id="PRU01319"/>
    </source>
</evidence>
<evidence type="ECO:0000256" key="16">
    <source>
        <dbReference type="RuleBase" id="RU003515"/>
    </source>
</evidence>
<dbReference type="InterPro" id="IPR022898">
    <property type="entry name" value="RNase_HII"/>
</dbReference>
<dbReference type="GO" id="GO:0003723">
    <property type="term" value="F:RNA binding"/>
    <property type="evidence" value="ECO:0007669"/>
    <property type="project" value="UniProtKB-UniRule"/>
</dbReference>
<evidence type="ECO:0000256" key="4">
    <source>
        <dbReference type="ARBA" id="ARBA00004496"/>
    </source>
</evidence>
<dbReference type="EC" id="3.1.26.4" evidence="6 14"/>
<feature type="binding site" evidence="14 15">
    <location>
        <position position="153"/>
    </location>
    <ligand>
        <name>a divalent metal cation</name>
        <dbReference type="ChEBI" id="CHEBI:60240"/>
    </ligand>
</feature>
<dbReference type="NCBIfam" id="NF000595">
    <property type="entry name" value="PRK00015.1-3"/>
    <property type="match status" value="1"/>
</dbReference>
<evidence type="ECO:0000256" key="3">
    <source>
        <dbReference type="ARBA" id="ARBA00004065"/>
    </source>
</evidence>
<keyword evidence="13 14" id="KW-0464">Manganese</keyword>
<keyword evidence="10 14" id="KW-0479">Metal-binding</keyword>
<evidence type="ECO:0000256" key="6">
    <source>
        <dbReference type="ARBA" id="ARBA00012180"/>
    </source>
</evidence>
<name>A0A7V3PSG1_UNCW3</name>
<gene>
    <name evidence="14" type="primary">rnhB</name>
    <name evidence="18" type="ORF">ENX16_00735</name>
</gene>
<keyword evidence="8 14" id="KW-0963">Cytoplasm</keyword>
<comment type="catalytic activity">
    <reaction evidence="1 14 15 16">
        <text>Endonucleolytic cleavage to 5'-phosphomonoester.</text>
        <dbReference type="EC" id="3.1.26.4"/>
    </reaction>
</comment>
<dbReference type="EMBL" id="DTMZ01000007">
    <property type="protein sequence ID" value="HGD12600.1"/>
    <property type="molecule type" value="Genomic_DNA"/>
</dbReference>
<sequence>MPELKSNAKAGCGGQNFTICVKRPVVRQYRKNSKPVKNLDCKLVKNNALVCGVDEVGRGAIAGPVVAAAVILKTKHRIPGVNDSKLLTPKVRAELVPEIKKKALAVGISAVHWRIIDQKNIVQATFSAMRRAVARALAQLGTDYPKRVVVLADGWAIPQMPLPCYGITKGDRQSQAIACASIIAKVFRDELMKRYDQRFPGYGFAQHKGYGTPAHIEALSRLGISPIHRRTFEPVRSLITPDTLPAPAQSRRLEQLILTEILSSQN</sequence>
<comment type="subcellular location">
    <subcellularLocation>
        <location evidence="4 14">Cytoplasm</location>
    </subcellularLocation>
</comment>
<reference evidence="18" key="1">
    <citation type="journal article" date="2020" name="mSystems">
        <title>Genome- and Community-Level Interaction Insights into Carbon Utilization and Element Cycling Functions of Hydrothermarchaeota in Hydrothermal Sediment.</title>
        <authorList>
            <person name="Zhou Z."/>
            <person name="Liu Y."/>
            <person name="Xu W."/>
            <person name="Pan J."/>
            <person name="Luo Z.H."/>
            <person name="Li M."/>
        </authorList>
    </citation>
    <scope>NUCLEOTIDE SEQUENCE [LARGE SCALE GENOMIC DNA]</scope>
    <source>
        <strain evidence="18">SpSt-914</strain>
    </source>
</reference>
<dbReference type="GO" id="GO:0030145">
    <property type="term" value="F:manganese ion binding"/>
    <property type="evidence" value="ECO:0007669"/>
    <property type="project" value="UniProtKB-UniRule"/>
</dbReference>
<organism evidence="18">
    <name type="scientific">candidate division WOR-3 bacterium</name>
    <dbReference type="NCBI Taxonomy" id="2052148"/>
    <lineage>
        <taxon>Bacteria</taxon>
        <taxon>Bacteria division WOR-3</taxon>
    </lineage>
</organism>
<dbReference type="CDD" id="cd07182">
    <property type="entry name" value="RNase_HII_bacteria_HII_like"/>
    <property type="match status" value="1"/>
</dbReference>
<dbReference type="InterPro" id="IPR001352">
    <property type="entry name" value="RNase_HII/HIII"/>
</dbReference>
<evidence type="ECO:0000256" key="5">
    <source>
        <dbReference type="ARBA" id="ARBA00007383"/>
    </source>
</evidence>
<protein>
    <recommendedName>
        <fullName evidence="7 14">Ribonuclease HII</fullName>
        <shortName evidence="14">RNase HII</shortName>
        <ecNumber evidence="6 14">3.1.26.4</ecNumber>
    </recommendedName>
</protein>
<dbReference type="GO" id="GO:0005737">
    <property type="term" value="C:cytoplasm"/>
    <property type="evidence" value="ECO:0007669"/>
    <property type="project" value="UniProtKB-SubCell"/>
</dbReference>
<dbReference type="GO" id="GO:0006298">
    <property type="term" value="P:mismatch repair"/>
    <property type="evidence" value="ECO:0007669"/>
    <property type="project" value="TreeGrafter"/>
</dbReference>
<evidence type="ECO:0000256" key="12">
    <source>
        <dbReference type="ARBA" id="ARBA00022801"/>
    </source>
</evidence>
<keyword evidence="12 14" id="KW-0378">Hydrolase</keyword>
<comment type="function">
    <text evidence="3 14 16">Endonuclease that specifically degrades the RNA of RNA-DNA hybrids.</text>
</comment>
<proteinExistence type="inferred from homology"/>
<dbReference type="Pfam" id="PF01351">
    <property type="entry name" value="RNase_HII"/>
    <property type="match status" value="1"/>
</dbReference>
<evidence type="ECO:0000259" key="17">
    <source>
        <dbReference type="PROSITE" id="PS51975"/>
    </source>
</evidence>
<keyword evidence="11 14" id="KW-0255">Endonuclease</keyword>
<keyword evidence="9 14" id="KW-0540">Nuclease</keyword>
<evidence type="ECO:0000256" key="10">
    <source>
        <dbReference type="ARBA" id="ARBA00022723"/>
    </source>
</evidence>
<dbReference type="SUPFAM" id="SSF53098">
    <property type="entry name" value="Ribonuclease H-like"/>
    <property type="match status" value="1"/>
</dbReference>
<dbReference type="HAMAP" id="MF_00052_B">
    <property type="entry name" value="RNase_HII_B"/>
    <property type="match status" value="1"/>
</dbReference>
<dbReference type="GO" id="GO:0004523">
    <property type="term" value="F:RNA-DNA hybrid ribonuclease activity"/>
    <property type="evidence" value="ECO:0007669"/>
    <property type="project" value="UniProtKB-UniRule"/>
</dbReference>
<dbReference type="PROSITE" id="PS51975">
    <property type="entry name" value="RNASE_H_2"/>
    <property type="match status" value="1"/>
</dbReference>
<dbReference type="GO" id="GO:0032299">
    <property type="term" value="C:ribonuclease H2 complex"/>
    <property type="evidence" value="ECO:0007669"/>
    <property type="project" value="TreeGrafter"/>
</dbReference>
<evidence type="ECO:0000256" key="8">
    <source>
        <dbReference type="ARBA" id="ARBA00022490"/>
    </source>
</evidence>
<dbReference type="GO" id="GO:0043137">
    <property type="term" value="P:DNA replication, removal of RNA primer"/>
    <property type="evidence" value="ECO:0007669"/>
    <property type="project" value="TreeGrafter"/>
</dbReference>
<evidence type="ECO:0000313" key="18">
    <source>
        <dbReference type="EMBL" id="HGD12600.1"/>
    </source>
</evidence>
<evidence type="ECO:0000256" key="7">
    <source>
        <dbReference type="ARBA" id="ARBA00019179"/>
    </source>
</evidence>
<evidence type="ECO:0000256" key="2">
    <source>
        <dbReference type="ARBA" id="ARBA00001946"/>
    </source>
</evidence>
<dbReference type="Gene3D" id="3.30.420.10">
    <property type="entry name" value="Ribonuclease H-like superfamily/Ribonuclease H"/>
    <property type="match status" value="1"/>
</dbReference>